<comment type="caution">
    <text evidence="2">The sequence shown here is derived from an EMBL/GenBank/DDBJ whole genome shotgun (WGS) entry which is preliminary data.</text>
</comment>
<evidence type="ECO:0000313" key="1">
    <source>
        <dbReference type="EMBL" id="MDT2732350.1"/>
    </source>
</evidence>
<name>A0A2I8AIX9_9STRE</name>
<dbReference type="Proteomes" id="UP001180515">
    <property type="component" value="Unassembled WGS sequence"/>
</dbReference>
<reference evidence="2 3" key="1">
    <citation type="submission" date="2016-06" db="EMBL/GenBank/DDBJ databases">
        <authorList>
            <person name="Haines A.N."/>
            <person name="Council K.R."/>
        </authorList>
    </citation>
    <scope>NUCLEOTIDE SEQUENCE [LARGE SCALE GENOMIC DNA]</scope>
    <source>
        <strain evidence="2 3">SP158-29</strain>
    </source>
</reference>
<evidence type="ECO:0000313" key="3">
    <source>
        <dbReference type="Proteomes" id="UP000217465"/>
    </source>
</evidence>
<reference evidence="1" key="2">
    <citation type="submission" date="2023-03" db="EMBL/GenBank/DDBJ databases">
        <authorList>
            <person name="Shen W."/>
            <person name="Cai J."/>
        </authorList>
    </citation>
    <scope>NUCLEOTIDE SEQUENCE</scope>
    <source>
        <strain evidence="1">P82-2</strain>
    </source>
</reference>
<sequence>MMVLIGNDDKVNRPKFYGNSGTSGTFAFYCPHQLMARKKSL</sequence>
<proteinExistence type="predicted"/>
<dbReference type="Proteomes" id="UP000217465">
    <property type="component" value="Unassembled WGS sequence"/>
</dbReference>
<dbReference type="EMBL" id="JARQAG010000015">
    <property type="protein sequence ID" value="MDT2732350.1"/>
    <property type="molecule type" value="Genomic_DNA"/>
</dbReference>
<dbReference type="AlphaFoldDB" id="A0A2I8AIX9"/>
<dbReference type="GeneID" id="93796120"/>
<organism evidence="2 3">
    <name type="scientific">Streptococcus parauberis</name>
    <dbReference type="NCBI Taxonomy" id="1348"/>
    <lineage>
        <taxon>Bacteria</taxon>
        <taxon>Bacillati</taxon>
        <taxon>Bacillota</taxon>
        <taxon>Bacilli</taxon>
        <taxon>Lactobacillales</taxon>
        <taxon>Streptococcaceae</taxon>
        <taxon>Streptococcus</taxon>
    </lineage>
</organism>
<dbReference type="EMBL" id="NSGR01000002">
    <property type="protein sequence ID" value="PCH14187.1"/>
    <property type="molecule type" value="Genomic_DNA"/>
</dbReference>
<gene>
    <name evidence="2" type="ORF">A9Y57_00085</name>
    <name evidence="1" type="ORF">P7G31_08940</name>
</gene>
<accession>A0A2I8AIX9</accession>
<dbReference type="RefSeq" id="WP_003102783.1">
    <property type="nucleotide sequence ID" value="NZ_BAWT01000015.1"/>
</dbReference>
<evidence type="ECO:0000313" key="2">
    <source>
        <dbReference type="EMBL" id="PCH14187.1"/>
    </source>
</evidence>
<protein>
    <submittedName>
        <fullName evidence="2">Uncharacterized protein</fullName>
    </submittedName>
</protein>